<feature type="compositionally biased region" description="Low complexity" evidence="3">
    <location>
        <begin position="274"/>
        <end position="285"/>
    </location>
</feature>
<feature type="compositionally biased region" description="Polar residues" evidence="3">
    <location>
        <begin position="193"/>
        <end position="204"/>
    </location>
</feature>
<dbReference type="InterPro" id="IPR000504">
    <property type="entry name" value="RRM_dom"/>
</dbReference>
<reference evidence="6" key="1">
    <citation type="submission" date="2020-03" db="EMBL/GenBank/DDBJ databases">
        <title>Castanea mollissima Vanexum genome sequencing.</title>
        <authorList>
            <person name="Staton M."/>
        </authorList>
    </citation>
    <scope>NUCLEOTIDE SEQUENCE</scope>
    <source>
        <tissue evidence="6">Leaf</tissue>
    </source>
</reference>
<evidence type="ECO:0000259" key="5">
    <source>
        <dbReference type="PROSITE" id="PS50177"/>
    </source>
</evidence>
<evidence type="ECO:0000256" key="3">
    <source>
        <dbReference type="SAM" id="MobiDB-lite"/>
    </source>
</evidence>
<dbReference type="Pfam" id="PF00076">
    <property type="entry name" value="RRM_1"/>
    <property type="match status" value="1"/>
</dbReference>
<evidence type="ECO:0000256" key="1">
    <source>
        <dbReference type="ARBA" id="ARBA00022884"/>
    </source>
</evidence>
<keyword evidence="1 2" id="KW-0694">RNA-binding</keyword>
<dbReference type="Gene3D" id="3.30.70.330">
    <property type="match status" value="1"/>
</dbReference>
<dbReference type="CDD" id="cd00780">
    <property type="entry name" value="NTF2"/>
    <property type="match status" value="1"/>
</dbReference>
<name>A0A8J4V523_9ROSI</name>
<dbReference type="PANTHER" id="PTHR10693">
    <property type="entry name" value="RAS GTPASE-ACTIVATING PROTEIN-BINDING PROTEIN"/>
    <property type="match status" value="1"/>
</dbReference>
<feature type="region of interest" description="Disordered" evidence="3">
    <location>
        <begin position="172"/>
        <end position="244"/>
    </location>
</feature>
<dbReference type="GO" id="GO:0005829">
    <property type="term" value="C:cytosol"/>
    <property type="evidence" value="ECO:0007669"/>
    <property type="project" value="TreeGrafter"/>
</dbReference>
<proteinExistence type="predicted"/>
<dbReference type="OrthoDB" id="339151at2759"/>
<evidence type="ECO:0000256" key="2">
    <source>
        <dbReference type="PROSITE-ProRule" id="PRU00176"/>
    </source>
</evidence>
<protein>
    <submittedName>
        <fullName evidence="6">Uncharacterized protein</fullName>
    </submittedName>
</protein>
<dbReference type="Pfam" id="PF02136">
    <property type="entry name" value="NTF2"/>
    <property type="match status" value="1"/>
</dbReference>
<dbReference type="CDD" id="cd00590">
    <property type="entry name" value="RRM_SF"/>
    <property type="match status" value="1"/>
</dbReference>
<dbReference type="SUPFAM" id="SSF54427">
    <property type="entry name" value="NTF2-like"/>
    <property type="match status" value="1"/>
</dbReference>
<organism evidence="6 7">
    <name type="scientific">Castanea mollissima</name>
    <name type="common">Chinese chestnut</name>
    <dbReference type="NCBI Taxonomy" id="60419"/>
    <lineage>
        <taxon>Eukaryota</taxon>
        <taxon>Viridiplantae</taxon>
        <taxon>Streptophyta</taxon>
        <taxon>Embryophyta</taxon>
        <taxon>Tracheophyta</taxon>
        <taxon>Spermatophyta</taxon>
        <taxon>Magnoliopsida</taxon>
        <taxon>eudicotyledons</taxon>
        <taxon>Gunneridae</taxon>
        <taxon>Pentapetalae</taxon>
        <taxon>rosids</taxon>
        <taxon>fabids</taxon>
        <taxon>Fagales</taxon>
        <taxon>Fagaceae</taxon>
        <taxon>Castanea</taxon>
    </lineage>
</organism>
<accession>A0A8J4V523</accession>
<dbReference type="InterPro" id="IPR002075">
    <property type="entry name" value="NTF2_dom"/>
</dbReference>
<dbReference type="InterPro" id="IPR032710">
    <property type="entry name" value="NTF2-like_dom_sf"/>
</dbReference>
<feature type="domain" description="NTF2" evidence="5">
    <location>
        <begin position="36"/>
        <end position="161"/>
    </location>
</feature>
<dbReference type="Proteomes" id="UP000737018">
    <property type="component" value="Unassembled WGS sequence"/>
</dbReference>
<dbReference type="InterPro" id="IPR035979">
    <property type="entry name" value="RBD_domain_sf"/>
</dbReference>
<evidence type="ECO:0000313" key="6">
    <source>
        <dbReference type="EMBL" id="KAF3945147.1"/>
    </source>
</evidence>
<dbReference type="InterPro" id="IPR012677">
    <property type="entry name" value="Nucleotide-bd_a/b_plait_sf"/>
</dbReference>
<dbReference type="GO" id="GO:1990904">
    <property type="term" value="C:ribonucleoprotein complex"/>
    <property type="evidence" value="ECO:0007669"/>
    <property type="project" value="TreeGrafter"/>
</dbReference>
<evidence type="ECO:0000259" key="4">
    <source>
        <dbReference type="PROSITE" id="PS50102"/>
    </source>
</evidence>
<dbReference type="PROSITE" id="PS50102">
    <property type="entry name" value="RRM"/>
    <property type="match status" value="1"/>
</dbReference>
<feature type="compositionally biased region" description="Basic and acidic residues" evidence="3">
    <location>
        <begin position="210"/>
        <end position="244"/>
    </location>
</feature>
<dbReference type="PANTHER" id="PTHR10693:SF45">
    <property type="entry name" value="NUCLEAR TRANSPORT FACTOR 2 (NTF2) FAMILY PROTEIN WITH RNA BINDING (RRM-RBD-RNP MOTIFS) DOMAIN-CONTAINING PROTEIN"/>
    <property type="match status" value="1"/>
</dbReference>
<dbReference type="Gene3D" id="3.10.450.50">
    <property type="match status" value="1"/>
</dbReference>
<dbReference type="SMART" id="SM00360">
    <property type="entry name" value="RRM"/>
    <property type="match status" value="1"/>
</dbReference>
<sequence>MHTWQSTIGQKKFSYIGYCVAVTPVSAHCFSEPHGLSISFSLSLFSWCSDLFAEIWQVKVKMLLTPQVRSSSVLNRLGTDGVMSSITTLEAIKDKILSLDYLNYQVEILTADSELSFNNGVIVLVTGILTGKENTGRKFSQVFFLAPQENGYFVLNDVFRFISESVEVDTVENNHSEESAPKTPLMTDPKPTVSVSNQTTSLANGTVPLSEKRVADLPKKAEDLPKKAEDLPKKSEDLSKKSEDVPKKTFASVVQLLKDNSAPFQSRVPPVKPAEPSRASAAPEATIPSSNNSTREKTDDHAAKTHAIFVPNLPMSATVEQLEAVFKNFGPIKHNGIQVRSSKQQGTCFGFVEFESASSMQSAIEKSPIEMLDREVRVEERRANNDRGRFSGRAGYRNDNFRGRGNFSGGNFSGGRGYGRNDFERRGDFSNRTRGNAGRNEETGHRVYQNGGGKAIRQASQGSMS</sequence>
<dbReference type="SUPFAM" id="SSF54928">
    <property type="entry name" value="RNA-binding domain, RBD"/>
    <property type="match status" value="1"/>
</dbReference>
<evidence type="ECO:0000313" key="7">
    <source>
        <dbReference type="Proteomes" id="UP000737018"/>
    </source>
</evidence>
<comment type="caution">
    <text evidence="6">The sequence shown here is derived from an EMBL/GenBank/DDBJ whole genome shotgun (WGS) entry which is preliminary data.</text>
</comment>
<gene>
    <name evidence="6" type="ORF">CMV_028453</name>
</gene>
<dbReference type="InterPro" id="IPR018222">
    <property type="entry name" value="Nuclear_transport_factor_2_euk"/>
</dbReference>
<feature type="region of interest" description="Disordered" evidence="3">
    <location>
        <begin position="401"/>
        <end position="465"/>
    </location>
</feature>
<keyword evidence="7" id="KW-1185">Reference proteome</keyword>
<dbReference type="PROSITE" id="PS50177">
    <property type="entry name" value="NTF2_DOMAIN"/>
    <property type="match status" value="1"/>
</dbReference>
<feature type="domain" description="RRM" evidence="4">
    <location>
        <begin position="306"/>
        <end position="383"/>
    </location>
</feature>
<feature type="region of interest" description="Disordered" evidence="3">
    <location>
        <begin position="261"/>
        <end position="297"/>
    </location>
</feature>
<feature type="compositionally biased region" description="Basic and acidic residues" evidence="3">
    <location>
        <begin position="419"/>
        <end position="431"/>
    </location>
</feature>
<feature type="compositionally biased region" description="Gly residues" evidence="3">
    <location>
        <begin position="406"/>
        <end position="418"/>
    </location>
</feature>
<dbReference type="InterPro" id="IPR039539">
    <property type="entry name" value="Ras_GTPase_bind_prot"/>
</dbReference>
<dbReference type="AlphaFoldDB" id="A0A8J4V523"/>
<dbReference type="EMBL" id="JRKL02012489">
    <property type="protein sequence ID" value="KAF3945147.1"/>
    <property type="molecule type" value="Genomic_DNA"/>
</dbReference>
<dbReference type="GO" id="GO:0003729">
    <property type="term" value="F:mRNA binding"/>
    <property type="evidence" value="ECO:0007669"/>
    <property type="project" value="TreeGrafter"/>
</dbReference>